<evidence type="ECO:0000256" key="1">
    <source>
        <dbReference type="SAM" id="Phobius"/>
    </source>
</evidence>
<organism evidence="2">
    <name type="scientific">marine metagenome</name>
    <dbReference type="NCBI Taxonomy" id="408172"/>
    <lineage>
        <taxon>unclassified sequences</taxon>
        <taxon>metagenomes</taxon>
        <taxon>ecological metagenomes</taxon>
    </lineage>
</organism>
<sequence>MPNAQTQIAMVSALFPLSGGVAYLATAPVKSKILVRLMLDQATWRMPFKFYRRTHSGRWLAPPVRSAES</sequence>
<proteinExistence type="predicted"/>
<evidence type="ECO:0000313" key="2">
    <source>
        <dbReference type="EMBL" id="SUZ91925.1"/>
    </source>
</evidence>
<accession>A0A381RJC0</accession>
<reference evidence="2" key="1">
    <citation type="submission" date="2018-05" db="EMBL/GenBank/DDBJ databases">
        <authorList>
            <person name="Lanie J.A."/>
            <person name="Ng W.-L."/>
            <person name="Kazmierczak K.M."/>
            <person name="Andrzejewski T.M."/>
            <person name="Davidsen T.M."/>
            <person name="Wayne K.J."/>
            <person name="Tettelin H."/>
            <person name="Glass J.I."/>
            <person name="Rusch D."/>
            <person name="Podicherti R."/>
            <person name="Tsui H.-C.T."/>
            <person name="Winkler M.E."/>
        </authorList>
    </citation>
    <scope>NUCLEOTIDE SEQUENCE</scope>
</reference>
<keyword evidence="1" id="KW-1133">Transmembrane helix</keyword>
<gene>
    <name evidence="2" type="ORF">METZ01_LOCUS44779</name>
</gene>
<name>A0A381RJC0_9ZZZZ</name>
<dbReference type="AlphaFoldDB" id="A0A381RJC0"/>
<keyword evidence="1" id="KW-0812">Transmembrane</keyword>
<protein>
    <submittedName>
        <fullName evidence="2">Uncharacterized protein</fullName>
    </submittedName>
</protein>
<feature type="transmembrane region" description="Helical" evidence="1">
    <location>
        <begin position="6"/>
        <end position="26"/>
    </location>
</feature>
<dbReference type="EMBL" id="UINC01002017">
    <property type="protein sequence ID" value="SUZ91925.1"/>
    <property type="molecule type" value="Genomic_DNA"/>
</dbReference>
<keyword evidence="1" id="KW-0472">Membrane</keyword>